<feature type="coiled-coil region" evidence="7">
    <location>
        <begin position="157"/>
        <end position="184"/>
    </location>
</feature>
<evidence type="ECO:0000256" key="2">
    <source>
        <dbReference type="ARBA" id="ARBA00006073"/>
    </source>
</evidence>
<keyword evidence="5" id="KW-0687">Ribonucleoprotein</keyword>
<evidence type="ECO:0000256" key="1">
    <source>
        <dbReference type="ARBA" id="ARBA00004173"/>
    </source>
</evidence>
<dbReference type="Proteomes" id="UP000694844">
    <property type="component" value="Chromosome 5"/>
</dbReference>
<dbReference type="SUPFAM" id="SSF52833">
    <property type="entry name" value="Thioredoxin-like"/>
    <property type="match status" value="1"/>
</dbReference>
<accession>A0A8B8EUB3</accession>
<dbReference type="KEGG" id="cvn:111136749"/>
<evidence type="ECO:0000256" key="7">
    <source>
        <dbReference type="SAM" id="Coils"/>
    </source>
</evidence>
<dbReference type="InterPro" id="IPR036249">
    <property type="entry name" value="Thioredoxin-like_sf"/>
</dbReference>
<dbReference type="GO" id="GO:0032543">
    <property type="term" value="P:mitochondrial translation"/>
    <property type="evidence" value="ECO:0007669"/>
    <property type="project" value="InterPro"/>
</dbReference>
<reference evidence="10" key="1">
    <citation type="submission" date="2025-08" db="UniProtKB">
        <authorList>
            <consortium name="RefSeq"/>
        </authorList>
    </citation>
    <scope>IDENTIFICATION</scope>
    <source>
        <tissue evidence="10">Whole sample</tissue>
    </source>
</reference>
<dbReference type="GeneID" id="111136749"/>
<dbReference type="PANTHER" id="PTHR21396:SF2">
    <property type="entry name" value="LARGE RIBOSOMAL SUBUNIT PROTEIN ML43"/>
    <property type="match status" value="1"/>
</dbReference>
<comment type="subcellular location">
    <subcellularLocation>
        <location evidence="1">Mitochondrion</location>
    </subcellularLocation>
</comment>
<evidence type="ECO:0000313" key="10">
    <source>
        <dbReference type="RefSeq" id="XP_022343551.1"/>
    </source>
</evidence>
<dbReference type="OrthoDB" id="88at2759"/>
<dbReference type="AlphaFoldDB" id="A0A8B8EUB3"/>
<sequence length="190" mass="21906">MSSKSLPATRLINVGQNGVGRYVCQLARITLRFCKHSPTSRGMRDFIENHLVDFARTHPNIVVYVKPMRHRGASIQADYLNGNSHKTRLSNMDMDEICKWIELARTRSGVEIVRKTAPFQTHYPSIQGVWHPFLFKDPTVNLKTFPDSEYGSYPVNEMTATERVLQLAERMKQLELEKGNEKDQKEEEIV</sequence>
<evidence type="ECO:0000313" key="9">
    <source>
        <dbReference type="Proteomes" id="UP000694844"/>
    </source>
</evidence>
<dbReference type="PANTHER" id="PTHR21396">
    <property type="entry name" value="39S RIBOSOMAL PROTEIN L43"/>
    <property type="match status" value="1"/>
</dbReference>
<protein>
    <recommendedName>
        <fullName evidence="6">Large ribosomal subunit protein mL43</fullName>
    </recommendedName>
</protein>
<comment type="similarity">
    <text evidence="2">Belongs to the mitochondrion-specific ribosomal protein mL43 family.</text>
</comment>
<dbReference type="GO" id="GO:0005762">
    <property type="term" value="C:mitochondrial large ribosomal subunit"/>
    <property type="evidence" value="ECO:0007669"/>
    <property type="project" value="TreeGrafter"/>
</dbReference>
<dbReference type="RefSeq" id="XP_022343551.1">
    <property type="nucleotide sequence ID" value="XM_022487843.1"/>
</dbReference>
<organism evidence="9 10">
    <name type="scientific">Crassostrea virginica</name>
    <name type="common">Eastern oyster</name>
    <dbReference type="NCBI Taxonomy" id="6565"/>
    <lineage>
        <taxon>Eukaryota</taxon>
        <taxon>Metazoa</taxon>
        <taxon>Spiralia</taxon>
        <taxon>Lophotrochozoa</taxon>
        <taxon>Mollusca</taxon>
        <taxon>Bivalvia</taxon>
        <taxon>Autobranchia</taxon>
        <taxon>Pteriomorphia</taxon>
        <taxon>Ostreida</taxon>
        <taxon>Ostreoidea</taxon>
        <taxon>Ostreidae</taxon>
        <taxon>Crassostrea</taxon>
    </lineage>
</organism>
<dbReference type="InterPro" id="IPR007741">
    <property type="entry name" value="Ribosomal_mL43/mS25/NADH_DH"/>
</dbReference>
<keyword evidence="7" id="KW-0175">Coiled coil</keyword>
<dbReference type="GO" id="GO:0003735">
    <property type="term" value="F:structural constituent of ribosome"/>
    <property type="evidence" value="ECO:0007669"/>
    <property type="project" value="InterPro"/>
</dbReference>
<proteinExistence type="inferred from homology"/>
<gene>
    <name evidence="10" type="primary">LOC111136749</name>
</gene>
<feature type="domain" description="Ribosomal protein/NADH dehydrogenase" evidence="8">
    <location>
        <begin position="35"/>
        <end position="108"/>
    </location>
</feature>
<evidence type="ECO:0000256" key="5">
    <source>
        <dbReference type="ARBA" id="ARBA00023274"/>
    </source>
</evidence>
<evidence type="ECO:0000256" key="6">
    <source>
        <dbReference type="ARBA" id="ARBA00035188"/>
    </source>
</evidence>
<keyword evidence="9" id="KW-1185">Reference proteome</keyword>
<dbReference type="InterPro" id="IPR039927">
    <property type="entry name" value="Ribosomal_mL43"/>
</dbReference>
<keyword evidence="3" id="KW-0689">Ribosomal protein</keyword>
<keyword evidence="4" id="KW-0496">Mitochondrion</keyword>
<name>A0A8B8EUB3_CRAVI</name>
<dbReference type="Pfam" id="PF05047">
    <property type="entry name" value="L51_S25_CI-B8"/>
    <property type="match status" value="1"/>
</dbReference>
<dbReference type="SMART" id="SM00916">
    <property type="entry name" value="L51_S25_CI-B8"/>
    <property type="match status" value="1"/>
</dbReference>
<evidence type="ECO:0000259" key="8">
    <source>
        <dbReference type="SMART" id="SM00916"/>
    </source>
</evidence>
<evidence type="ECO:0000256" key="4">
    <source>
        <dbReference type="ARBA" id="ARBA00023128"/>
    </source>
</evidence>
<dbReference type="Gene3D" id="3.40.30.10">
    <property type="entry name" value="Glutaredoxin"/>
    <property type="match status" value="1"/>
</dbReference>
<evidence type="ECO:0000256" key="3">
    <source>
        <dbReference type="ARBA" id="ARBA00022980"/>
    </source>
</evidence>